<reference evidence="2 3" key="1">
    <citation type="submission" date="2020-08" db="EMBL/GenBank/DDBJ databases">
        <title>A Genomic Blueprint of the Chicken Gut Microbiome.</title>
        <authorList>
            <person name="Gilroy R."/>
            <person name="Ravi A."/>
            <person name="Getino M."/>
            <person name="Pursley I."/>
            <person name="Horton D.L."/>
            <person name="Alikhan N.-F."/>
            <person name="Baker D."/>
            <person name="Gharbi K."/>
            <person name="Hall N."/>
            <person name="Watson M."/>
            <person name="Adriaenssens E.M."/>
            <person name="Foster-Nyarko E."/>
            <person name="Jarju S."/>
            <person name="Secka A."/>
            <person name="Antonio M."/>
            <person name="Oren A."/>
            <person name="Chaudhuri R."/>
            <person name="La Ragione R.M."/>
            <person name="Hildebrand F."/>
            <person name="Pallen M.J."/>
        </authorList>
    </citation>
    <scope>NUCLEOTIDE SEQUENCE [LARGE SCALE GENOMIC DNA]</scope>
    <source>
        <strain evidence="2 3">Sa2BUA2</strain>
    </source>
</reference>
<keyword evidence="3" id="KW-1185">Reference proteome</keyword>
<proteinExistence type="predicted"/>
<dbReference type="NCBIfam" id="TIGR03624">
    <property type="entry name" value="putative hydrolase"/>
    <property type="match status" value="1"/>
</dbReference>
<sequence length="499" mass="52907">MSSNPSDHGDTPQDPLSEMLARLFGGQAGGIDPQELAKAAGLPSDPNAMAMIFQQVQAMFSTPSDGPVNWQLAKDNARRVAATGTDPSVSAQQARDVGEALHVAQMWLDPVTDFPSTAAIGKAWSRAEWVEATMDSWRRLTEPVAVSISEALTNAISTQMPEEMKSMMGGASSMLANMGGAMFGIQLGQAVGALSKEVVSSTDVGLPLAAGTMALLPANVASFGEGLDIPEAEIRLYLAVREAAHARLFAHAPWLAGHLFGSIESYARGIHIDISKIEDVARDIDPSNPESLQEALAGGVFQPERTPAQDAALERLETALALVEGWVDEVTAAATSNLPSAAALREMIRRRRASGGPAEHTFASLVGLELRPRRLRDAAVLWAQLREERGIEGRDAIWEHPDLMPTSKDLDDPLGFSKRRELLDASDSDVDAALRRLLEGGFDTQEDDSQAPAEAESETSGEAQPHAGPEASGDPQPDGNPEDGSDAENPDSGKDGNAS</sequence>
<evidence type="ECO:0000256" key="1">
    <source>
        <dbReference type="SAM" id="MobiDB-lite"/>
    </source>
</evidence>
<comment type="caution">
    <text evidence="2">The sequence shown here is derived from an EMBL/GenBank/DDBJ whole genome shotgun (WGS) entry which is preliminary data.</text>
</comment>
<evidence type="ECO:0000313" key="2">
    <source>
        <dbReference type="EMBL" id="MBD8044166.1"/>
    </source>
</evidence>
<dbReference type="PANTHER" id="PTHR39420">
    <property type="match status" value="1"/>
</dbReference>
<dbReference type="Proteomes" id="UP000652763">
    <property type="component" value="Unassembled WGS sequence"/>
</dbReference>
<dbReference type="GO" id="GO:0008237">
    <property type="term" value="F:metallopeptidase activity"/>
    <property type="evidence" value="ECO:0007669"/>
    <property type="project" value="UniProtKB-KW"/>
</dbReference>
<dbReference type="EMBL" id="JACSQC010000004">
    <property type="protein sequence ID" value="MBD8044166.1"/>
    <property type="molecule type" value="Genomic_DNA"/>
</dbReference>
<gene>
    <name evidence="2" type="ORF">H9638_10140</name>
</gene>
<keyword evidence="2" id="KW-0378">Hydrolase</keyword>
<organism evidence="2 3">
    <name type="scientific">Arthrobacter pullicola</name>
    <dbReference type="NCBI Taxonomy" id="2762224"/>
    <lineage>
        <taxon>Bacteria</taxon>
        <taxon>Bacillati</taxon>
        <taxon>Actinomycetota</taxon>
        <taxon>Actinomycetes</taxon>
        <taxon>Micrococcales</taxon>
        <taxon>Micrococcaceae</taxon>
        <taxon>Arthrobacter</taxon>
    </lineage>
</organism>
<feature type="region of interest" description="Disordered" evidence="1">
    <location>
        <begin position="440"/>
        <end position="499"/>
    </location>
</feature>
<dbReference type="InterPro" id="IPR018766">
    <property type="entry name" value="Zinicin_2"/>
</dbReference>
<dbReference type="Gene3D" id="1.20.150.30">
    <property type="entry name" value="Zincin-like metallopeptidase, N-terminal domain"/>
    <property type="match status" value="1"/>
</dbReference>
<feature type="compositionally biased region" description="Acidic residues" evidence="1">
    <location>
        <begin position="444"/>
        <end position="459"/>
    </location>
</feature>
<keyword evidence="2" id="KW-0482">Metalloprotease</keyword>
<dbReference type="SUPFAM" id="SSF55486">
    <property type="entry name" value="Metalloproteases ('zincins'), catalytic domain"/>
    <property type="match status" value="1"/>
</dbReference>
<dbReference type="RefSeq" id="WP_191747058.1">
    <property type="nucleotide sequence ID" value="NZ_JACSQC010000004.1"/>
</dbReference>
<dbReference type="InterPro" id="IPR042271">
    <property type="entry name" value="Zinicin_2_N"/>
</dbReference>
<feature type="compositionally biased region" description="Acidic residues" evidence="1">
    <location>
        <begin position="480"/>
        <end position="489"/>
    </location>
</feature>
<accession>A0ABR8YIW1</accession>
<dbReference type="Pfam" id="PF10103">
    <property type="entry name" value="Zincin_2"/>
    <property type="match status" value="1"/>
</dbReference>
<evidence type="ECO:0000313" key="3">
    <source>
        <dbReference type="Proteomes" id="UP000652763"/>
    </source>
</evidence>
<dbReference type="PANTHER" id="PTHR39420:SF2">
    <property type="entry name" value="HYDROLASE"/>
    <property type="match status" value="1"/>
</dbReference>
<name>A0ABR8YIW1_9MICC</name>
<keyword evidence="2" id="KW-0645">Protease</keyword>
<protein>
    <submittedName>
        <fullName evidence="2">Zinc-dependent metalloprotease</fullName>
    </submittedName>
</protein>